<accession>A0ABQ4Z526</accession>
<organism evidence="2 3">
    <name type="scientific">Tanacetum coccineum</name>
    <dbReference type="NCBI Taxonomy" id="301880"/>
    <lineage>
        <taxon>Eukaryota</taxon>
        <taxon>Viridiplantae</taxon>
        <taxon>Streptophyta</taxon>
        <taxon>Embryophyta</taxon>
        <taxon>Tracheophyta</taxon>
        <taxon>Spermatophyta</taxon>
        <taxon>Magnoliopsida</taxon>
        <taxon>eudicotyledons</taxon>
        <taxon>Gunneridae</taxon>
        <taxon>Pentapetalae</taxon>
        <taxon>asterids</taxon>
        <taxon>campanulids</taxon>
        <taxon>Asterales</taxon>
        <taxon>Asteraceae</taxon>
        <taxon>Asteroideae</taxon>
        <taxon>Anthemideae</taxon>
        <taxon>Anthemidinae</taxon>
        <taxon>Tanacetum</taxon>
    </lineage>
</organism>
<reference evidence="2" key="2">
    <citation type="submission" date="2022-01" db="EMBL/GenBank/DDBJ databases">
        <authorList>
            <person name="Yamashiro T."/>
            <person name="Shiraishi A."/>
            <person name="Satake H."/>
            <person name="Nakayama K."/>
        </authorList>
    </citation>
    <scope>NUCLEOTIDE SEQUENCE</scope>
</reference>
<protein>
    <recommendedName>
        <fullName evidence="4">FRIGIDA-like protein</fullName>
    </recommendedName>
</protein>
<evidence type="ECO:0000313" key="3">
    <source>
        <dbReference type="Proteomes" id="UP001151760"/>
    </source>
</evidence>
<keyword evidence="1" id="KW-0175">Coiled coil</keyword>
<name>A0ABQ4Z526_9ASTR</name>
<comment type="caution">
    <text evidence="2">The sequence shown here is derived from an EMBL/GenBank/DDBJ whole genome shotgun (WGS) entry which is preliminary data.</text>
</comment>
<proteinExistence type="predicted"/>
<gene>
    <name evidence="2" type="ORF">Tco_0751799</name>
</gene>
<reference evidence="2" key="1">
    <citation type="journal article" date="2022" name="Int. J. Mol. Sci.">
        <title>Draft Genome of Tanacetum Coccineum: Genomic Comparison of Closely Related Tanacetum-Family Plants.</title>
        <authorList>
            <person name="Yamashiro T."/>
            <person name="Shiraishi A."/>
            <person name="Nakayama K."/>
            <person name="Satake H."/>
        </authorList>
    </citation>
    <scope>NUCLEOTIDE SEQUENCE</scope>
</reference>
<evidence type="ECO:0008006" key="4">
    <source>
        <dbReference type="Google" id="ProtNLM"/>
    </source>
</evidence>
<evidence type="ECO:0000313" key="2">
    <source>
        <dbReference type="EMBL" id="GJS85258.1"/>
    </source>
</evidence>
<dbReference type="Proteomes" id="UP001151760">
    <property type="component" value="Unassembled WGS sequence"/>
</dbReference>
<keyword evidence="3" id="KW-1185">Reference proteome</keyword>
<feature type="coiled-coil region" evidence="1">
    <location>
        <begin position="17"/>
        <end position="89"/>
    </location>
</feature>
<sequence>MCAEYNIKEKRRLRSAVDEKDELLKVREKEIKNLKAQLLLKEAKATEAIHLRTEASMFEAIEKSLQVEVEALKEHNTTLEKKKNELDVKVHSAILREKVTVYEDCMGQLERFQDEKMKVVNDKFDKLYIDFFEMTLYLEEMFCPHLLTTIAGCMWLLTYGMELAVAKCLNSSEYLFVLGMAIGTSIEKGMQDGLAAGITHGKEGRVLADVAAYNPSAEVDYVSALQQLQSVNFSLLTKLKLNKDSSVETLMNILCLEETLAERLCLNESQPHVDQLMVPIHHLPDQTVVGATALSLSLEVSHARVQKIRENISNHRPALCDVFIPLVEPFSAMALEGTGGTSETVPATTDTTTVLSTTLGSASTIIPISVDDYDVVGTDNQAAVNENVAKDNATGGYVNPFPNVDDAELNVPE</sequence>
<dbReference type="EMBL" id="BQNB010011037">
    <property type="protein sequence ID" value="GJS85258.1"/>
    <property type="molecule type" value="Genomic_DNA"/>
</dbReference>
<evidence type="ECO:0000256" key="1">
    <source>
        <dbReference type="SAM" id="Coils"/>
    </source>
</evidence>